<gene>
    <name evidence="2" type="ORF">TWF696_001617</name>
</gene>
<feature type="compositionally biased region" description="Basic and acidic residues" evidence="1">
    <location>
        <begin position="379"/>
        <end position="401"/>
    </location>
</feature>
<evidence type="ECO:0000313" key="2">
    <source>
        <dbReference type="EMBL" id="KAK6338146.1"/>
    </source>
</evidence>
<feature type="region of interest" description="Disordered" evidence="1">
    <location>
        <begin position="342"/>
        <end position="434"/>
    </location>
</feature>
<dbReference type="EMBL" id="JAVHNQ010000010">
    <property type="protein sequence ID" value="KAK6338146.1"/>
    <property type="molecule type" value="Genomic_DNA"/>
</dbReference>
<protein>
    <submittedName>
        <fullName evidence="2">Uncharacterized protein</fullName>
    </submittedName>
</protein>
<keyword evidence="3" id="KW-1185">Reference proteome</keyword>
<comment type="caution">
    <text evidence="2">The sequence shown here is derived from an EMBL/GenBank/DDBJ whole genome shotgun (WGS) entry which is preliminary data.</text>
</comment>
<dbReference type="AlphaFoldDB" id="A0AAV9U9Y2"/>
<feature type="region of interest" description="Disordered" evidence="1">
    <location>
        <begin position="134"/>
        <end position="153"/>
    </location>
</feature>
<evidence type="ECO:0000256" key="1">
    <source>
        <dbReference type="SAM" id="MobiDB-lite"/>
    </source>
</evidence>
<proteinExistence type="predicted"/>
<sequence>MPPPPFGPEGTHGWPVYIQGGTPNNPQFAYYPIPPGAAPPGTVPPLGNPRHRRRPARDDNDDDDQCTCPECVRPAAGKAAAAAGPTPTVPAQPTTFIPTQVFAPPPVHQQSTTFIPYVVPSCHCKDKDKSTSSCISHGHDHKKHTRKDSPSSSSYHYAASCDCPACKARRMAVEMDRIKEERRREREYQDAKDFFKMKERVDREDREAEFADEYRAAKKAAEIADDEARMYRRMMRDQEREAEYEWAAVPVPVPVPITAYHPGSSTPITLQPVNPVGYHSGWFDHGHHLAEENTKLRHERSYLKGEVQRERSLRNKEEATRVFFSTRLQDLDQDVQELKKKVRASRNSVPGQGSVIEIQVPTNKHHHSKDKKATVSAPLKDKGKKDKGGSSKEPVSPRRSSEGFSVKSKATGNSKHKQPHICHDSDCDDYDSCSDCSFECNKKGCRTCRPRGGRR</sequence>
<feature type="region of interest" description="Disordered" evidence="1">
    <location>
        <begin position="1"/>
        <end position="65"/>
    </location>
</feature>
<accession>A0AAV9U9Y2</accession>
<reference evidence="2 3" key="1">
    <citation type="submission" date="2019-10" db="EMBL/GenBank/DDBJ databases">
        <authorList>
            <person name="Palmer J.M."/>
        </authorList>
    </citation>
    <scope>NUCLEOTIDE SEQUENCE [LARGE SCALE GENOMIC DNA]</scope>
    <source>
        <strain evidence="2 3">TWF696</strain>
    </source>
</reference>
<organism evidence="2 3">
    <name type="scientific">Orbilia brochopaga</name>
    <dbReference type="NCBI Taxonomy" id="3140254"/>
    <lineage>
        <taxon>Eukaryota</taxon>
        <taxon>Fungi</taxon>
        <taxon>Dikarya</taxon>
        <taxon>Ascomycota</taxon>
        <taxon>Pezizomycotina</taxon>
        <taxon>Orbiliomycetes</taxon>
        <taxon>Orbiliales</taxon>
        <taxon>Orbiliaceae</taxon>
        <taxon>Orbilia</taxon>
    </lineage>
</organism>
<name>A0AAV9U9Y2_9PEZI</name>
<feature type="compositionally biased region" description="Pro residues" evidence="1">
    <location>
        <begin position="32"/>
        <end position="47"/>
    </location>
</feature>
<evidence type="ECO:0000313" key="3">
    <source>
        <dbReference type="Proteomes" id="UP001375240"/>
    </source>
</evidence>
<dbReference type="Proteomes" id="UP001375240">
    <property type="component" value="Unassembled WGS sequence"/>
</dbReference>